<name>A0A6I4XC26_ENTGA</name>
<dbReference type="Pfam" id="PF16993">
    <property type="entry name" value="Asp1"/>
    <property type="match status" value="1"/>
</dbReference>
<dbReference type="AlphaFoldDB" id="A0A6I4XC26"/>
<gene>
    <name evidence="1" type="primary">asp1</name>
    <name evidence="1" type="ORF">GTI89_03160</name>
</gene>
<organism evidence="1 2">
    <name type="scientific">Enterococcus gallinarum</name>
    <dbReference type="NCBI Taxonomy" id="1353"/>
    <lineage>
        <taxon>Bacteria</taxon>
        <taxon>Bacillati</taxon>
        <taxon>Bacillota</taxon>
        <taxon>Bacilli</taxon>
        <taxon>Lactobacillales</taxon>
        <taxon>Enterococcaceae</taxon>
        <taxon>Enterococcus</taxon>
    </lineage>
</organism>
<comment type="caution">
    <text evidence="1">The sequence shown here is derived from an EMBL/GenBank/DDBJ whole genome shotgun (WGS) entry which is preliminary data.</text>
</comment>
<evidence type="ECO:0000313" key="2">
    <source>
        <dbReference type="Proteomes" id="UP000439965"/>
    </source>
</evidence>
<reference evidence="1 2" key="1">
    <citation type="submission" date="2019-04" db="EMBL/GenBank/DDBJ databases">
        <title>Step-wise assembly of the neonatal virome modulated by breast feeding.</title>
        <authorList>
            <person name="Liang G."/>
            <person name="Bushman F."/>
        </authorList>
    </citation>
    <scope>NUCLEOTIDE SEQUENCE [LARGE SCALE GENOMIC DNA]</scope>
    <source>
        <strain evidence="1 2">E3404</strain>
    </source>
</reference>
<proteinExistence type="predicted"/>
<dbReference type="NCBIfam" id="TIGR03713">
    <property type="entry name" value="acc_sec_asp1"/>
    <property type="match status" value="1"/>
</dbReference>
<sequence length="539" mass="62981">MLGGNSLNYFIPDWTTSSGNLESDYMMNVIQLFKNNREPYHLLLLEHIPFLRYKMHAYGLEAAQMTSLYDRLQDIHKINGFPLDVDDLPLSHNVEKVYTPFGITLIKEDQPFGEIRFNAFGFAEQMYLMTDPYRQILFFDDRGFISAKSLQTDNGEQVKRIYYNESGMEKCVEYFGENPHVELIDSQRIGLKKSQYRSMEDLLLEMMNQFQWNSESEDQLICLANERNLRLVKTNEQRKRVIQIVSDAHQLSKCAPEEKAELWAAENKIITDSTSNQTALLSLMRLSGVNDPSRIQRIPIYTTSFHLGNSNSIPQLVLYWNAGELNEDVLRIHHLLLQKVIQNDRYDLIIETTTFQSEVVLREAQKEMVDTHFGVDSESEEYQKVLKYFEAKKAKKLFKTDEEAIEEIRESENWRNLVEAVDVNFRIHFRLDSHLTTIRQDFNETRLYIDLSAEVDVQKQALAVSAGIPQLVRKKTDYVDDQKNGQIIGQIRDLDPAIAFYMDDLNNWNQALVENISYIERFSEENVIKQWRDLLYGVV</sequence>
<dbReference type="Proteomes" id="UP000439965">
    <property type="component" value="Unassembled WGS sequence"/>
</dbReference>
<dbReference type="GO" id="GO:0015031">
    <property type="term" value="P:protein transport"/>
    <property type="evidence" value="ECO:0007669"/>
    <property type="project" value="InterPro"/>
</dbReference>
<dbReference type="EMBL" id="WVTI01000002">
    <property type="protein sequence ID" value="MXS25077.1"/>
    <property type="molecule type" value="Genomic_DNA"/>
</dbReference>
<accession>A0A6I4XC26</accession>
<evidence type="ECO:0000313" key="1">
    <source>
        <dbReference type="EMBL" id="MXS25077.1"/>
    </source>
</evidence>
<protein>
    <submittedName>
        <fullName evidence="1">Accessory Sec system protein Asp1</fullName>
    </submittedName>
</protein>
<dbReference type="InterPro" id="IPR022372">
    <property type="entry name" value="Accessory_SS_Asp1"/>
</dbReference>